<proteinExistence type="predicted"/>
<feature type="compositionally biased region" description="Low complexity" evidence="1">
    <location>
        <begin position="1"/>
        <end position="13"/>
    </location>
</feature>
<evidence type="ECO:0000256" key="1">
    <source>
        <dbReference type="SAM" id="MobiDB-lite"/>
    </source>
</evidence>
<reference evidence="2" key="1">
    <citation type="submission" date="2018-02" db="EMBL/GenBank/DDBJ databases">
        <title>Rhizophora mucronata_Transcriptome.</title>
        <authorList>
            <person name="Meera S.P."/>
            <person name="Sreeshan A."/>
            <person name="Augustine A."/>
        </authorList>
    </citation>
    <scope>NUCLEOTIDE SEQUENCE</scope>
    <source>
        <tissue evidence="2">Leaf</tissue>
    </source>
</reference>
<dbReference type="EMBL" id="GGEC01029094">
    <property type="protein sequence ID" value="MBX09578.1"/>
    <property type="molecule type" value="Transcribed_RNA"/>
</dbReference>
<feature type="region of interest" description="Disordered" evidence="1">
    <location>
        <begin position="1"/>
        <end position="22"/>
    </location>
</feature>
<dbReference type="AlphaFoldDB" id="A0A2P2KV46"/>
<organism evidence="2">
    <name type="scientific">Rhizophora mucronata</name>
    <name type="common">Asiatic mangrove</name>
    <dbReference type="NCBI Taxonomy" id="61149"/>
    <lineage>
        <taxon>Eukaryota</taxon>
        <taxon>Viridiplantae</taxon>
        <taxon>Streptophyta</taxon>
        <taxon>Embryophyta</taxon>
        <taxon>Tracheophyta</taxon>
        <taxon>Spermatophyta</taxon>
        <taxon>Magnoliopsida</taxon>
        <taxon>eudicotyledons</taxon>
        <taxon>Gunneridae</taxon>
        <taxon>Pentapetalae</taxon>
        <taxon>rosids</taxon>
        <taxon>fabids</taxon>
        <taxon>Malpighiales</taxon>
        <taxon>Rhizophoraceae</taxon>
        <taxon>Rhizophora</taxon>
    </lineage>
</organism>
<sequence length="112" mass="12741">MISSFSSSNCSSSEPFPTERLRSNSSNLSWFFAKITLTSRGLLGLATKTCKHKRTYLDNTLLCFSSPEYVIHLMKLVWKAISTHKNRHYPYAGLRLISSKPGQTLEQLKVKQ</sequence>
<name>A0A2P2KV46_RHIMU</name>
<evidence type="ECO:0000313" key="2">
    <source>
        <dbReference type="EMBL" id="MBX09578.1"/>
    </source>
</evidence>
<protein>
    <submittedName>
        <fullName evidence="2">Structural constituent of ribosome protein</fullName>
    </submittedName>
</protein>
<accession>A0A2P2KV46</accession>